<comment type="caution">
    <text evidence="3">The sequence shown here is derived from an EMBL/GenBank/DDBJ whole genome shotgun (WGS) entry which is preliminary data.</text>
</comment>
<feature type="compositionally biased region" description="Polar residues" evidence="2">
    <location>
        <begin position="151"/>
        <end position="165"/>
    </location>
</feature>
<gene>
    <name evidence="3" type="ORF">CYCCA115_LOCUS24428</name>
</gene>
<feature type="compositionally biased region" description="Basic residues" evidence="2">
    <location>
        <begin position="289"/>
        <end position="302"/>
    </location>
</feature>
<feature type="region of interest" description="Disordered" evidence="2">
    <location>
        <begin position="770"/>
        <end position="797"/>
    </location>
</feature>
<dbReference type="EMBL" id="CAKOGP040002513">
    <property type="protein sequence ID" value="CAJ1970410.1"/>
    <property type="molecule type" value="Genomic_DNA"/>
</dbReference>
<accession>A0AAD2GDP2</accession>
<dbReference type="Proteomes" id="UP001295423">
    <property type="component" value="Unassembled WGS sequence"/>
</dbReference>
<feature type="compositionally biased region" description="Basic and acidic residues" evidence="2">
    <location>
        <begin position="59"/>
        <end position="69"/>
    </location>
</feature>
<sequence>MWLKILSPSPSSRGLGTGNIVKDNYQDANPDAVINDRPPKKTTKQSSSSKVKALVNNGDTRRLKMKQESSNKLLQSRSADQPEVQDNEAKSQPIKTNPTNLAGNSTKDSREVFARRYWVHSTTPPSPKSSSRQENPELIWNDLDHAYPNLKPTQNEPEPTQNGPEPTQLPCDVSCLTEDLNSVQVEEAVPLPSIIGLEDVKVASKAAFFNALWYGGVIAKAGKTAGEAVYQKSLNVGVSRSPNDSDGAALEITSTSTHTTTSGSSTSTKSQNKQAVCDEHKVVIEKRLTQKAKKARRIRRTRLASSQNKKSKSQSNPSRKLRFRKRNNLPPKKEKIVMDEESTIMIEEGDDCFLMTKEDFDDLVDTINSLTGKQKGSKGDGLCDCYIAKDIVDWFMSMGTKTKAKSPDNSQSATALMGRMDGAQLWKTLMDHDPTSSAAPTTSCFVDDDMRGSEDTTDSSLTGRTPKIRNTHTKFADDDMAVTTPSALSKRKNKTVPTQAPFMQRILEDVNSMAMDKGHDEDPLEEDPIEVVHAEFQPMDMIRTNNFVVAYEGESGQPEDIIETMLVSDEKSHGDDDPHESLELEQQGDCEYGRDLCLPEDGDSIFSVPIDEATDATQCGEGFMFDIDQKKYNWDHGQYKVNSRDGAKMPTIHEVDTIVYENCCDEDDGFSHDWSSITPDNTEHSIGTVTTETGGAISPVRPPVMMQKVEEDASNRKAELNRRLKELEAGLSQLQGEYKQIHHSIKAVETNLPTLPAIRSDWVSKHDGVEEHKEEQDDHFLEANNDEEYNEEGVMSI</sequence>
<keyword evidence="4" id="KW-1185">Reference proteome</keyword>
<feature type="compositionally biased region" description="Polar residues" evidence="2">
    <location>
        <begin position="70"/>
        <end position="79"/>
    </location>
</feature>
<keyword evidence="1" id="KW-0175">Coiled coil</keyword>
<reference evidence="3" key="1">
    <citation type="submission" date="2023-08" db="EMBL/GenBank/DDBJ databases">
        <authorList>
            <person name="Audoor S."/>
            <person name="Bilcke G."/>
        </authorList>
    </citation>
    <scope>NUCLEOTIDE SEQUENCE</scope>
</reference>
<proteinExistence type="predicted"/>
<feature type="region of interest" description="Disordered" evidence="2">
    <location>
        <begin position="146"/>
        <end position="168"/>
    </location>
</feature>
<feature type="region of interest" description="Disordered" evidence="2">
    <location>
        <begin position="254"/>
        <end position="276"/>
    </location>
</feature>
<feature type="compositionally biased region" description="Polar residues" evidence="2">
    <location>
        <begin position="435"/>
        <end position="444"/>
    </location>
</feature>
<feature type="region of interest" description="Disordered" evidence="2">
    <location>
        <begin position="288"/>
        <end position="331"/>
    </location>
</feature>
<name>A0AAD2GDP2_9STRA</name>
<evidence type="ECO:0000256" key="1">
    <source>
        <dbReference type="SAM" id="Coils"/>
    </source>
</evidence>
<feature type="compositionally biased region" description="Low complexity" evidence="2">
    <location>
        <begin position="303"/>
        <end position="316"/>
    </location>
</feature>
<evidence type="ECO:0000256" key="2">
    <source>
        <dbReference type="SAM" id="MobiDB-lite"/>
    </source>
</evidence>
<evidence type="ECO:0000313" key="3">
    <source>
        <dbReference type="EMBL" id="CAJ1970410.1"/>
    </source>
</evidence>
<feature type="compositionally biased region" description="Basic and acidic residues" evidence="2">
    <location>
        <begin position="770"/>
        <end position="781"/>
    </location>
</feature>
<feature type="compositionally biased region" description="Polar residues" evidence="2">
    <location>
        <begin position="93"/>
        <end position="106"/>
    </location>
</feature>
<feature type="region of interest" description="Disordered" evidence="2">
    <location>
        <begin position="433"/>
        <end position="467"/>
    </location>
</feature>
<organism evidence="3 4">
    <name type="scientific">Cylindrotheca closterium</name>
    <dbReference type="NCBI Taxonomy" id="2856"/>
    <lineage>
        <taxon>Eukaryota</taxon>
        <taxon>Sar</taxon>
        <taxon>Stramenopiles</taxon>
        <taxon>Ochrophyta</taxon>
        <taxon>Bacillariophyta</taxon>
        <taxon>Bacillariophyceae</taxon>
        <taxon>Bacillariophycidae</taxon>
        <taxon>Bacillariales</taxon>
        <taxon>Bacillariaceae</taxon>
        <taxon>Cylindrotheca</taxon>
    </lineage>
</organism>
<feature type="compositionally biased region" description="Low complexity" evidence="2">
    <location>
        <begin position="254"/>
        <end position="270"/>
    </location>
</feature>
<dbReference type="AlphaFoldDB" id="A0AAD2GDP2"/>
<protein>
    <submittedName>
        <fullName evidence="3">Uncharacterized protein</fullName>
    </submittedName>
</protein>
<feature type="coiled-coil region" evidence="1">
    <location>
        <begin position="710"/>
        <end position="737"/>
    </location>
</feature>
<evidence type="ECO:0000313" key="4">
    <source>
        <dbReference type="Proteomes" id="UP001295423"/>
    </source>
</evidence>
<feature type="region of interest" description="Disordered" evidence="2">
    <location>
        <begin position="1"/>
        <end position="108"/>
    </location>
</feature>